<dbReference type="InterPro" id="IPR002318">
    <property type="entry name" value="Ala-tRNA-lgiase_IIc"/>
</dbReference>
<dbReference type="EMBL" id="VUNH01000003">
    <property type="protein sequence ID" value="MST55268.1"/>
    <property type="molecule type" value="Genomic_DNA"/>
</dbReference>
<dbReference type="InterPro" id="IPR045864">
    <property type="entry name" value="aa-tRNA-synth_II/BPL/LPL"/>
</dbReference>
<evidence type="ECO:0000256" key="9">
    <source>
        <dbReference type="ARBA" id="ARBA00022884"/>
    </source>
</evidence>
<keyword evidence="12" id="KW-0963">Cytoplasm</keyword>
<comment type="caution">
    <text evidence="15">The sequence shown here is derived from an EMBL/GenBank/DDBJ whole genome shotgun (WGS) entry which is preliminary data.</text>
</comment>
<dbReference type="FunFam" id="3.10.310.40:FF:000001">
    <property type="entry name" value="Alanine--tRNA ligase"/>
    <property type="match status" value="1"/>
</dbReference>
<dbReference type="InterPro" id="IPR012947">
    <property type="entry name" value="tRNA_SAD"/>
</dbReference>
<keyword evidence="7 12" id="KW-0862">Zinc</keyword>
<dbReference type="SUPFAM" id="SSF50447">
    <property type="entry name" value="Translation proteins"/>
    <property type="match status" value="1"/>
</dbReference>
<dbReference type="HAMAP" id="MF_00036_B">
    <property type="entry name" value="Ala_tRNA_synth_B"/>
    <property type="match status" value="1"/>
</dbReference>
<comment type="cofactor">
    <cofactor evidence="12">
        <name>Zn(2+)</name>
        <dbReference type="ChEBI" id="CHEBI:29105"/>
    </cofactor>
    <text evidence="12">Binds 1 zinc ion per subunit.</text>
</comment>
<keyword evidence="8 12" id="KW-0067">ATP-binding</keyword>
<dbReference type="GO" id="GO:0006419">
    <property type="term" value="P:alanyl-tRNA aminoacylation"/>
    <property type="evidence" value="ECO:0007669"/>
    <property type="project" value="UniProtKB-UniRule"/>
</dbReference>
<evidence type="ECO:0000256" key="6">
    <source>
        <dbReference type="ARBA" id="ARBA00022741"/>
    </source>
</evidence>
<dbReference type="FunFam" id="3.30.54.20:FF:000001">
    <property type="entry name" value="Alanine--tRNA ligase"/>
    <property type="match status" value="1"/>
</dbReference>
<keyword evidence="3 12" id="KW-0820">tRNA-binding</keyword>
<dbReference type="InterPro" id="IPR050058">
    <property type="entry name" value="Ala-tRNA_ligase"/>
</dbReference>
<comment type="function">
    <text evidence="12">Catalyzes the attachment of alanine to tRNA(Ala) in a two-step reaction: alanine is first activated by ATP to form Ala-AMP and then transferred to the acceptor end of tRNA(Ala). Also edits incorrectly charged Ser-tRNA(Ala) and Gly-tRNA(Ala) via its editing domain.</text>
</comment>
<keyword evidence="9 12" id="KW-0694">RNA-binding</keyword>
<dbReference type="PANTHER" id="PTHR11777">
    <property type="entry name" value="ALANYL-TRNA SYNTHETASE"/>
    <property type="match status" value="1"/>
</dbReference>
<dbReference type="InterPro" id="IPR003156">
    <property type="entry name" value="DHHA1_dom"/>
</dbReference>
<comment type="catalytic activity">
    <reaction evidence="12">
        <text>tRNA(Ala) + L-alanine + ATP = L-alanyl-tRNA(Ala) + AMP + diphosphate</text>
        <dbReference type="Rhea" id="RHEA:12540"/>
        <dbReference type="Rhea" id="RHEA-COMP:9657"/>
        <dbReference type="Rhea" id="RHEA-COMP:9923"/>
        <dbReference type="ChEBI" id="CHEBI:30616"/>
        <dbReference type="ChEBI" id="CHEBI:33019"/>
        <dbReference type="ChEBI" id="CHEBI:57972"/>
        <dbReference type="ChEBI" id="CHEBI:78442"/>
        <dbReference type="ChEBI" id="CHEBI:78497"/>
        <dbReference type="ChEBI" id="CHEBI:456215"/>
        <dbReference type="EC" id="6.1.1.7"/>
    </reaction>
</comment>
<evidence type="ECO:0000256" key="11">
    <source>
        <dbReference type="ARBA" id="ARBA00023146"/>
    </source>
</evidence>
<dbReference type="PROSITE" id="PS50860">
    <property type="entry name" value="AA_TRNA_LIGASE_II_ALA"/>
    <property type="match status" value="1"/>
</dbReference>
<keyword evidence="5 12" id="KW-0479">Metal-binding</keyword>
<evidence type="ECO:0000256" key="12">
    <source>
        <dbReference type="HAMAP-Rule" id="MF_00036"/>
    </source>
</evidence>
<feature type="binding site" evidence="12">
    <location>
        <position position="672"/>
    </location>
    <ligand>
        <name>Zn(2+)</name>
        <dbReference type="ChEBI" id="CHEBI:29105"/>
    </ligand>
</feature>
<dbReference type="GO" id="GO:0005524">
    <property type="term" value="F:ATP binding"/>
    <property type="evidence" value="ECO:0007669"/>
    <property type="project" value="UniProtKB-UniRule"/>
</dbReference>
<keyword evidence="13" id="KW-0175">Coiled coil</keyword>
<accession>A0A6L5YB70</accession>
<evidence type="ECO:0000256" key="3">
    <source>
        <dbReference type="ARBA" id="ARBA00022555"/>
    </source>
</evidence>
<dbReference type="FunFam" id="3.30.930.10:FF:000004">
    <property type="entry name" value="Alanine--tRNA ligase"/>
    <property type="match status" value="1"/>
</dbReference>
<reference evidence="15 16" key="1">
    <citation type="submission" date="2019-08" db="EMBL/GenBank/DDBJ databases">
        <title>In-depth cultivation of the pig gut microbiome towards novel bacterial diversity and tailored functional studies.</title>
        <authorList>
            <person name="Wylensek D."/>
            <person name="Hitch T.C.A."/>
            <person name="Clavel T."/>
        </authorList>
    </citation>
    <scope>NUCLEOTIDE SEQUENCE [LARGE SCALE GENOMIC DNA]</scope>
    <source>
        <strain evidence="15 16">SM-530-WT-4B</strain>
    </source>
</reference>
<feature type="coiled-coil region" evidence="13">
    <location>
        <begin position="727"/>
        <end position="754"/>
    </location>
</feature>
<feature type="domain" description="Alanyl-transfer RNA synthetases family profile" evidence="14">
    <location>
        <begin position="4"/>
        <end position="711"/>
    </location>
</feature>
<evidence type="ECO:0000256" key="10">
    <source>
        <dbReference type="ARBA" id="ARBA00022917"/>
    </source>
</evidence>
<feature type="binding site" evidence="12">
    <location>
        <position position="570"/>
    </location>
    <ligand>
        <name>Zn(2+)</name>
        <dbReference type="ChEBI" id="CHEBI:29105"/>
    </ligand>
</feature>
<dbReference type="SUPFAM" id="SSF55186">
    <property type="entry name" value="ThrRS/AlaRS common domain"/>
    <property type="match status" value="1"/>
</dbReference>
<evidence type="ECO:0000256" key="7">
    <source>
        <dbReference type="ARBA" id="ARBA00022833"/>
    </source>
</evidence>
<dbReference type="EC" id="6.1.1.7" evidence="12"/>
<dbReference type="Gene3D" id="3.30.54.20">
    <property type="match status" value="1"/>
</dbReference>
<evidence type="ECO:0000256" key="13">
    <source>
        <dbReference type="SAM" id="Coils"/>
    </source>
</evidence>
<keyword evidence="6 12" id="KW-0547">Nucleotide-binding</keyword>
<evidence type="ECO:0000256" key="4">
    <source>
        <dbReference type="ARBA" id="ARBA00022598"/>
    </source>
</evidence>
<dbReference type="Pfam" id="PF07973">
    <property type="entry name" value="tRNA_SAD"/>
    <property type="match status" value="1"/>
</dbReference>
<dbReference type="SMART" id="SM00863">
    <property type="entry name" value="tRNA_SAD"/>
    <property type="match status" value="1"/>
</dbReference>
<dbReference type="Pfam" id="PF02272">
    <property type="entry name" value="DHHA1"/>
    <property type="match status" value="1"/>
</dbReference>
<evidence type="ECO:0000256" key="5">
    <source>
        <dbReference type="ARBA" id="ARBA00022723"/>
    </source>
</evidence>
<dbReference type="FunFam" id="2.40.30.130:FF:000001">
    <property type="entry name" value="Alanine--tRNA ligase"/>
    <property type="match status" value="1"/>
</dbReference>
<dbReference type="AlphaFoldDB" id="A0A6L5YB70"/>
<comment type="subcellular location">
    <subcellularLocation>
        <location evidence="1 12">Cytoplasm</location>
    </subcellularLocation>
</comment>
<name>A0A6L5YB70_9BACT</name>
<dbReference type="SUPFAM" id="SSF55681">
    <property type="entry name" value="Class II aaRS and biotin synthetases"/>
    <property type="match status" value="1"/>
</dbReference>
<evidence type="ECO:0000313" key="16">
    <source>
        <dbReference type="Proteomes" id="UP000473699"/>
    </source>
</evidence>
<dbReference type="InterPro" id="IPR018163">
    <property type="entry name" value="Thr/Ala-tRNA-synth_IIc_edit"/>
</dbReference>
<dbReference type="InterPro" id="IPR009000">
    <property type="entry name" value="Transl_B-barrel_sf"/>
</dbReference>
<evidence type="ECO:0000256" key="8">
    <source>
        <dbReference type="ARBA" id="ARBA00022840"/>
    </source>
</evidence>
<dbReference type="Gene3D" id="3.30.980.10">
    <property type="entry name" value="Threonyl-trna Synthetase, Chain A, domain 2"/>
    <property type="match status" value="1"/>
</dbReference>
<gene>
    <name evidence="12 15" type="primary">alaS</name>
    <name evidence="15" type="ORF">FYJ74_04345</name>
</gene>
<dbReference type="InterPro" id="IPR018162">
    <property type="entry name" value="Ala-tRNA-ligase_IIc_anticod-bd"/>
</dbReference>
<dbReference type="SUPFAM" id="SSF101353">
    <property type="entry name" value="Putative anticodon-binding domain of alanyl-tRNA synthetase (AlaRS)"/>
    <property type="match status" value="1"/>
</dbReference>
<proteinExistence type="inferred from homology"/>
<keyword evidence="10 12" id="KW-0648">Protein biosynthesis</keyword>
<keyword evidence="4 12" id="KW-0436">Ligase</keyword>
<dbReference type="InterPro" id="IPR018164">
    <property type="entry name" value="Ala-tRNA-synth_IIc_N"/>
</dbReference>
<dbReference type="PANTHER" id="PTHR11777:SF9">
    <property type="entry name" value="ALANINE--TRNA LIGASE, CYTOPLASMIC"/>
    <property type="match status" value="1"/>
</dbReference>
<comment type="similarity">
    <text evidence="2 12">Belongs to the class-II aminoacyl-tRNA synthetase family.</text>
</comment>
<dbReference type="GO" id="GO:0008270">
    <property type="term" value="F:zinc ion binding"/>
    <property type="evidence" value="ECO:0007669"/>
    <property type="project" value="UniProtKB-UniRule"/>
</dbReference>
<dbReference type="InterPro" id="IPR018165">
    <property type="entry name" value="Ala-tRNA-synth_IIc_core"/>
</dbReference>
<protein>
    <recommendedName>
        <fullName evidence="12">Alanine--tRNA ligase</fullName>
        <ecNumber evidence="12">6.1.1.7</ecNumber>
    </recommendedName>
    <alternativeName>
        <fullName evidence="12">Alanyl-tRNA synthetase</fullName>
        <shortName evidence="12">AlaRS</shortName>
    </alternativeName>
</protein>
<dbReference type="Pfam" id="PF01411">
    <property type="entry name" value="tRNA-synt_2c"/>
    <property type="match status" value="1"/>
</dbReference>
<dbReference type="GO" id="GO:0000049">
    <property type="term" value="F:tRNA binding"/>
    <property type="evidence" value="ECO:0007669"/>
    <property type="project" value="UniProtKB-KW"/>
</dbReference>
<keyword evidence="11 12" id="KW-0030">Aminoacyl-tRNA synthetase</keyword>
<dbReference type="Gene3D" id="2.40.30.130">
    <property type="match status" value="1"/>
</dbReference>
<dbReference type="GO" id="GO:0005829">
    <property type="term" value="C:cytosol"/>
    <property type="evidence" value="ECO:0007669"/>
    <property type="project" value="TreeGrafter"/>
</dbReference>
<feature type="binding site" evidence="12">
    <location>
        <position position="668"/>
    </location>
    <ligand>
        <name>Zn(2+)</name>
        <dbReference type="ChEBI" id="CHEBI:29105"/>
    </ligand>
</feature>
<feature type="binding site" evidence="12">
    <location>
        <position position="566"/>
    </location>
    <ligand>
        <name>Zn(2+)</name>
        <dbReference type="ChEBI" id="CHEBI:29105"/>
    </ligand>
</feature>
<dbReference type="GO" id="GO:0002161">
    <property type="term" value="F:aminoacyl-tRNA deacylase activity"/>
    <property type="evidence" value="ECO:0007669"/>
    <property type="project" value="TreeGrafter"/>
</dbReference>
<organism evidence="15 16">
    <name type="scientific">Pyramidobacter porci</name>
    <dbReference type="NCBI Taxonomy" id="2605789"/>
    <lineage>
        <taxon>Bacteria</taxon>
        <taxon>Thermotogati</taxon>
        <taxon>Synergistota</taxon>
        <taxon>Synergistia</taxon>
        <taxon>Synergistales</taxon>
        <taxon>Dethiosulfovibrionaceae</taxon>
        <taxon>Pyramidobacter</taxon>
    </lineage>
</organism>
<dbReference type="Gene3D" id="3.10.310.40">
    <property type="match status" value="1"/>
</dbReference>
<dbReference type="FunFam" id="3.30.980.10:FF:000004">
    <property type="entry name" value="Alanine--tRNA ligase, cytoplasmic"/>
    <property type="match status" value="1"/>
</dbReference>
<dbReference type="GO" id="GO:0004813">
    <property type="term" value="F:alanine-tRNA ligase activity"/>
    <property type="evidence" value="ECO:0007669"/>
    <property type="project" value="UniProtKB-UniRule"/>
</dbReference>
<evidence type="ECO:0000256" key="2">
    <source>
        <dbReference type="ARBA" id="ARBA00008226"/>
    </source>
</evidence>
<dbReference type="Proteomes" id="UP000473699">
    <property type="component" value="Unassembled WGS sequence"/>
</dbReference>
<dbReference type="NCBIfam" id="TIGR00344">
    <property type="entry name" value="alaS"/>
    <property type="match status" value="1"/>
</dbReference>
<evidence type="ECO:0000259" key="14">
    <source>
        <dbReference type="PROSITE" id="PS50860"/>
    </source>
</evidence>
<comment type="domain">
    <text evidence="12">Consists of three domains; the N-terminal catalytic domain, the editing domain and the C-terminal C-Ala domain. The editing domain removes incorrectly charged amino acids, while the C-Ala domain, along with tRNA(Ala), serves as a bridge to cooperatively bring together the editing and aminoacylation centers thus stimulating deacylation of misacylated tRNAs.</text>
</comment>
<dbReference type="CDD" id="cd00673">
    <property type="entry name" value="AlaRS_core"/>
    <property type="match status" value="1"/>
</dbReference>
<keyword evidence="16" id="KW-1185">Reference proteome</keyword>
<evidence type="ECO:0000313" key="15">
    <source>
        <dbReference type="EMBL" id="MST55268.1"/>
    </source>
</evidence>
<dbReference type="RefSeq" id="WP_326830866.1">
    <property type="nucleotide sequence ID" value="NZ_VUNH01000003.1"/>
</dbReference>
<sequence>MQYRSGKEIRQLFVNFWESKGAHHYKSFSLVPDDPSLLFTIAGMVPFKKYYLGLEEPEYACAVTSQKCVRTNDIENVGHTARHHTFFEMLGNFSWGGYFKRESLTWGWEFLTQVLGLDGSRMYATIYKDDQEAFDIWTKEIGMPASHLVLNGEDENFWFMGPQGPCGPDSEILYDQGEEFSCGPDCHPGCDCDRFLEIWNHVFTQYDRQADGSFKPLPRKNIDTGMGLERLASLIQGVRNDFETDLFTPLMKKAGDIAGVRYGENDQSDLALKVISDHVRAVCFMIADGILPANDGQGYVLRRLIRRAARYGRLIGINKPFINDVIPAVIELMGDPYSELGENRLTIEKIVEIEENSFGKTIRQGSELLDAEVKAALESAGKTLGGAVAFQLYDTFGFPLELTREICAERGVSVDEEEFKKEMEQQRERARSSSKQIANNVIKGNVFNALVNEFGATDFVGYEKSECNTKIRALVRDGRQVDALGEGEEGMVLLESSPFYAERGGQIGDTGLIKADGVLAVVRDSTHPFGELNMQTVTVTKGTLRVGESVLAQVDLDRHLAIARNHTATHILHAVLGKVLGGHVRQNGSLVSDRFLRFDYTHYEAPSREQLEEIETLTNAAILTDRPVTTAVTDLEAAKASGAKALFEEKYGQTVRVVSVGDFSSELCGGTHVSSSGMIGSLKIVSEESIGSGIRRITAVTGMTTVHLLQELSRTADELSARLAVKRPLLIEKVRGMEEEIKELKRQIDGMSRARLAGSIDSLIAKKTLAGGAVNLYIGRVDGQNMELLRESGDKFKDGDPKAVFVVFSKAAEDKVQILCMLGEEAQKKKLHAGKIVKELAALVGGSGGGRPNMAQAGGKEPAKIDAAIAAAVDLVAKFIGA</sequence>
<dbReference type="PRINTS" id="PR00980">
    <property type="entry name" value="TRNASYNTHALA"/>
</dbReference>
<evidence type="ECO:0000256" key="1">
    <source>
        <dbReference type="ARBA" id="ARBA00004496"/>
    </source>
</evidence>
<dbReference type="Gene3D" id="3.30.930.10">
    <property type="entry name" value="Bira Bifunctional Protein, Domain 2"/>
    <property type="match status" value="1"/>
</dbReference>
<dbReference type="InterPro" id="IPR023033">
    <property type="entry name" value="Ala_tRNA_ligase_euk/bac"/>
</dbReference>